<accession>A0ABR0P490</accession>
<sequence length="133" mass="14774">MDYVTSGVFPCRGKFLVLSCDETRALILVVLDEEVRRTVFSMAPLKAPASRDQAIVVSSILETFYYFSGQKVNKSKSKVFFSPNTPSSVIESYCACFCLCCKQGLAKTIWMGCEETFASRTNNFGSVSFSCYS</sequence>
<comment type="caution">
    <text evidence="1">The sequence shown here is derived from an EMBL/GenBank/DDBJ whole genome shotgun (WGS) entry which is preliminary data.</text>
</comment>
<evidence type="ECO:0000313" key="2">
    <source>
        <dbReference type="Proteomes" id="UP001358586"/>
    </source>
</evidence>
<dbReference type="Proteomes" id="UP001358586">
    <property type="component" value="Chromosome 8"/>
</dbReference>
<reference evidence="1 2" key="1">
    <citation type="submission" date="2023-03" db="EMBL/GenBank/DDBJ databases">
        <title>WGS of Gossypium arboreum.</title>
        <authorList>
            <person name="Yu D."/>
        </authorList>
    </citation>
    <scope>NUCLEOTIDE SEQUENCE [LARGE SCALE GENOMIC DNA]</scope>
    <source>
        <tissue evidence="1">Leaf</tissue>
    </source>
</reference>
<name>A0ABR0P490_GOSAR</name>
<organism evidence="1 2">
    <name type="scientific">Gossypium arboreum</name>
    <name type="common">Tree cotton</name>
    <name type="synonym">Gossypium nanking</name>
    <dbReference type="NCBI Taxonomy" id="29729"/>
    <lineage>
        <taxon>Eukaryota</taxon>
        <taxon>Viridiplantae</taxon>
        <taxon>Streptophyta</taxon>
        <taxon>Embryophyta</taxon>
        <taxon>Tracheophyta</taxon>
        <taxon>Spermatophyta</taxon>
        <taxon>Magnoliopsida</taxon>
        <taxon>eudicotyledons</taxon>
        <taxon>Gunneridae</taxon>
        <taxon>Pentapetalae</taxon>
        <taxon>rosids</taxon>
        <taxon>malvids</taxon>
        <taxon>Malvales</taxon>
        <taxon>Malvaceae</taxon>
        <taxon>Malvoideae</taxon>
        <taxon>Gossypium</taxon>
    </lineage>
</organism>
<proteinExistence type="predicted"/>
<evidence type="ECO:0000313" key="1">
    <source>
        <dbReference type="EMBL" id="KAK5812892.1"/>
    </source>
</evidence>
<keyword evidence="2" id="KW-1185">Reference proteome</keyword>
<protein>
    <submittedName>
        <fullName evidence="1">Uncharacterized protein</fullName>
    </submittedName>
</protein>
<dbReference type="EMBL" id="JARKNE010000008">
    <property type="protein sequence ID" value="KAK5812892.1"/>
    <property type="molecule type" value="Genomic_DNA"/>
</dbReference>
<gene>
    <name evidence="1" type="ORF">PVK06_028336</name>
</gene>